<feature type="domain" description="Isochorismatase-like" evidence="1">
    <location>
        <begin position="98"/>
        <end position="169"/>
    </location>
</feature>
<dbReference type="EMBL" id="AYXG01000250">
    <property type="protein sequence ID" value="EWC58211.1"/>
    <property type="molecule type" value="Genomic_DNA"/>
</dbReference>
<proteinExistence type="predicted"/>
<dbReference type="GO" id="GO:0008908">
    <property type="term" value="F:isochorismatase activity"/>
    <property type="evidence" value="ECO:0007669"/>
    <property type="project" value="UniProtKB-EC"/>
</dbReference>
<gene>
    <name evidence="2" type="ORF">UO65_6513</name>
</gene>
<dbReference type="STRING" id="909613.UO65_6513"/>
<organism evidence="2 3">
    <name type="scientific">Actinokineospora spheciospongiae</name>
    <dbReference type="NCBI Taxonomy" id="909613"/>
    <lineage>
        <taxon>Bacteria</taxon>
        <taxon>Bacillati</taxon>
        <taxon>Actinomycetota</taxon>
        <taxon>Actinomycetes</taxon>
        <taxon>Pseudonocardiales</taxon>
        <taxon>Pseudonocardiaceae</taxon>
        <taxon>Actinokineospora</taxon>
    </lineage>
</organism>
<accession>A0A8E2WUH6</accession>
<dbReference type="Gene3D" id="3.40.50.850">
    <property type="entry name" value="Isochorismatase-like"/>
    <property type="match status" value="1"/>
</dbReference>
<sequence>MTQPVADPYDMSAAAVLPERASSWSCRSDRALLLVHDLPAEIDTECAPLRDLAFNLDQLRETCHELGVPVARSSVRFEGGPGPGEHWLANLSADHFGGLRALLDSFGRDQLLLTGVRAHAACLMSAAGPALAGVQVFCVADAIVDRSLDEHRHSVRAAADHGATPITTGQVIGQLLGVLT</sequence>
<dbReference type="Pfam" id="PF00857">
    <property type="entry name" value="Isochorismatase"/>
    <property type="match status" value="1"/>
</dbReference>
<dbReference type="eggNOG" id="COG1535">
    <property type="taxonomic scope" value="Bacteria"/>
</dbReference>
<evidence type="ECO:0000313" key="2">
    <source>
        <dbReference type="EMBL" id="EWC58211.1"/>
    </source>
</evidence>
<dbReference type="RefSeq" id="WP_035290494.1">
    <property type="nucleotide sequence ID" value="NZ_AYXG01000250.1"/>
</dbReference>
<comment type="caution">
    <text evidence="2">The sequence shown here is derived from an EMBL/GenBank/DDBJ whole genome shotgun (WGS) entry which is preliminary data.</text>
</comment>
<reference evidence="2 3" key="1">
    <citation type="journal article" date="2014" name="Genome Announc.">
        <title>Draft Genome Sequence of the Antitrypanosomally Active Sponge-Associated Bacterium Actinokineospora sp. Strain EG49.</title>
        <authorList>
            <person name="Harjes J."/>
            <person name="Ryu T."/>
            <person name="Abdelmohsen U.R."/>
            <person name="Moitinho-Silva L."/>
            <person name="Horn H."/>
            <person name="Ravasi T."/>
            <person name="Hentschel U."/>
        </authorList>
    </citation>
    <scope>NUCLEOTIDE SEQUENCE [LARGE SCALE GENOMIC DNA]</scope>
    <source>
        <strain evidence="2 3">EG49</strain>
    </source>
</reference>
<dbReference type="SUPFAM" id="SSF52499">
    <property type="entry name" value="Isochorismatase-like hydrolases"/>
    <property type="match status" value="1"/>
</dbReference>
<accession>W7INU0</accession>
<dbReference type="OrthoDB" id="5794853at2"/>
<keyword evidence="3" id="KW-1185">Reference proteome</keyword>
<dbReference type="InterPro" id="IPR000868">
    <property type="entry name" value="Isochorismatase-like_dom"/>
</dbReference>
<evidence type="ECO:0000313" key="3">
    <source>
        <dbReference type="Proteomes" id="UP000019277"/>
    </source>
</evidence>
<dbReference type="Proteomes" id="UP000019277">
    <property type="component" value="Unassembled WGS sequence"/>
</dbReference>
<keyword evidence="2" id="KW-0378">Hydrolase</keyword>
<dbReference type="InterPro" id="IPR036380">
    <property type="entry name" value="Isochorismatase-like_sf"/>
</dbReference>
<protein>
    <submittedName>
        <fullName evidence="2">Isochorismatase of siderophore biosynthesis</fullName>
        <ecNumber evidence="2">3.3.2.1</ecNumber>
    </submittedName>
</protein>
<name>W7INU0_9PSEU</name>
<dbReference type="AlphaFoldDB" id="W7INU0"/>
<dbReference type="EC" id="3.3.2.1" evidence="2"/>
<evidence type="ECO:0000259" key="1">
    <source>
        <dbReference type="Pfam" id="PF00857"/>
    </source>
</evidence>